<keyword evidence="2" id="KW-1185">Reference proteome</keyword>
<dbReference type="Gramene" id="OMO69384">
    <property type="protein sequence ID" value="OMO69384"/>
    <property type="gene ID" value="CCACVL1_19536"/>
</dbReference>
<comment type="caution">
    <text evidence="1">The sequence shown here is derived from an EMBL/GenBank/DDBJ whole genome shotgun (WGS) entry which is preliminary data.</text>
</comment>
<gene>
    <name evidence="1" type="ORF">CCACVL1_19536</name>
</gene>
<sequence length="84" mass="9587">MAIVRGQIAPEKCFADNPWLEFPIKLTPYGHIMDPQIIVFRLAMNKQNLVRTHSVHNINMPCLVHDVVHTPTVATVDRFQRAPS</sequence>
<organism evidence="1 2">
    <name type="scientific">Corchorus capsularis</name>
    <name type="common">Jute</name>
    <dbReference type="NCBI Taxonomy" id="210143"/>
    <lineage>
        <taxon>Eukaryota</taxon>
        <taxon>Viridiplantae</taxon>
        <taxon>Streptophyta</taxon>
        <taxon>Embryophyta</taxon>
        <taxon>Tracheophyta</taxon>
        <taxon>Spermatophyta</taxon>
        <taxon>Magnoliopsida</taxon>
        <taxon>eudicotyledons</taxon>
        <taxon>Gunneridae</taxon>
        <taxon>Pentapetalae</taxon>
        <taxon>rosids</taxon>
        <taxon>malvids</taxon>
        <taxon>Malvales</taxon>
        <taxon>Malvaceae</taxon>
        <taxon>Grewioideae</taxon>
        <taxon>Apeibeae</taxon>
        <taxon>Corchorus</taxon>
    </lineage>
</organism>
<evidence type="ECO:0000313" key="1">
    <source>
        <dbReference type="EMBL" id="OMO69384.1"/>
    </source>
</evidence>
<protein>
    <submittedName>
        <fullName evidence="1">Uncharacterized protein</fullName>
    </submittedName>
</protein>
<evidence type="ECO:0000313" key="2">
    <source>
        <dbReference type="Proteomes" id="UP000188268"/>
    </source>
</evidence>
<dbReference type="EMBL" id="AWWV01012029">
    <property type="protein sequence ID" value="OMO69384.1"/>
    <property type="molecule type" value="Genomic_DNA"/>
</dbReference>
<name>A0A1R3HGE5_COCAP</name>
<dbReference type="AlphaFoldDB" id="A0A1R3HGE5"/>
<accession>A0A1R3HGE5</accession>
<proteinExistence type="predicted"/>
<reference evidence="1 2" key="1">
    <citation type="submission" date="2013-09" db="EMBL/GenBank/DDBJ databases">
        <title>Corchorus capsularis genome sequencing.</title>
        <authorList>
            <person name="Alam M."/>
            <person name="Haque M.S."/>
            <person name="Islam M.S."/>
            <person name="Emdad E.M."/>
            <person name="Islam M.M."/>
            <person name="Ahmed B."/>
            <person name="Halim A."/>
            <person name="Hossen Q.M.M."/>
            <person name="Hossain M.Z."/>
            <person name="Ahmed R."/>
            <person name="Khan M.M."/>
            <person name="Islam R."/>
            <person name="Rashid M.M."/>
            <person name="Khan S.A."/>
            <person name="Rahman M.S."/>
            <person name="Alam M."/>
        </authorList>
    </citation>
    <scope>NUCLEOTIDE SEQUENCE [LARGE SCALE GENOMIC DNA]</scope>
    <source>
        <strain evidence="2">cv. CVL-1</strain>
        <tissue evidence="1">Whole seedling</tissue>
    </source>
</reference>
<dbReference type="Proteomes" id="UP000188268">
    <property type="component" value="Unassembled WGS sequence"/>
</dbReference>